<name>A0AAE1ASD8_9GAST</name>
<protein>
    <submittedName>
        <fullName evidence="1">Uncharacterized protein</fullName>
    </submittedName>
</protein>
<gene>
    <name evidence="1" type="ORF">RRG08_049170</name>
</gene>
<keyword evidence="2" id="KW-1185">Reference proteome</keyword>
<evidence type="ECO:0000313" key="2">
    <source>
        <dbReference type="Proteomes" id="UP001283361"/>
    </source>
</evidence>
<sequence>MVSPVLLTMRSKNITRSYKLPSSPRDSTGVHYNRMINTNCYLSHYCLSQASGIFSRQDVSPTALFLVDSQHDHASLPRVTPSSANFYEVFGFFPGGFFSPSDPTQ</sequence>
<dbReference type="EMBL" id="JAWDGP010001372">
    <property type="protein sequence ID" value="KAK3792471.1"/>
    <property type="molecule type" value="Genomic_DNA"/>
</dbReference>
<organism evidence="1 2">
    <name type="scientific">Elysia crispata</name>
    <name type="common">lettuce slug</name>
    <dbReference type="NCBI Taxonomy" id="231223"/>
    <lineage>
        <taxon>Eukaryota</taxon>
        <taxon>Metazoa</taxon>
        <taxon>Spiralia</taxon>
        <taxon>Lophotrochozoa</taxon>
        <taxon>Mollusca</taxon>
        <taxon>Gastropoda</taxon>
        <taxon>Heterobranchia</taxon>
        <taxon>Euthyneura</taxon>
        <taxon>Panpulmonata</taxon>
        <taxon>Sacoglossa</taxon>
        <taxon>Placobranchoidea</taxon>
        <taxon>Plakobranchidae</taxon>
        <taxon>Elysia</taxon>
    </lineage>
</organism>
<accession>A0AAE1ASD8</accession>
<evidence type="ECO:0000313" key="1">
    <source>
        <dbReference type="EMBL" id="KAK3792471.1"/>
    </source>
</evidence>
<comment type="caution">
    <text evidence="1">The sequence shown here is derived from an EMBL/GenBank/DDBJ whole genome shotgun (WGS) entry which is preliminary data.</text>
</comment>
<reference evidence="1" key="1">
    <citation type="journal article" date="2023" name="G3 (Bethesda)">
        <title>A reference genome for the long-term kleptoplast-retaining sea slug Elysia crispata morphotype clarki.</title>
        <authorList>
            <person name="Eastman K.E."/>
            <person name="Pendleton A.L."/>
            <person name="Shaikh M.A."/>
            <person name="Suttiyut T."/>
            <person name="Ogas R."/>
            <person name="Tomko P."/>
            <person name="Gavelis G."/>
            <person name="Widhalm J.R."/>
            <person name="Wisecaver J.H."/>
        </authorList>
    </citation>
    <scope>NUCLEOTIDE SEQUENCE</scope>
    <source>
        <strain evidence="1">ECLA1</strain>
    </source>
</reference>
<dbReference type="Proteomes" id="UP001283361">
    <property type="component" value="Unassembled WGS sequence"/>
</dbReference>
<dbReference type="AlphaFoldDB" id="A0AAE1ASD8"/>
<proteinExistence type="predicted"/>